<dbReference type="InterPro" id="IPR019734">
    <property type="entry name" value="TPR_rpt"/>
</dbReference>
<dbReference type="AlphaFoldDB" id="A0AAV9WT38"/>
<feature type="region of interest" description="Disordered" evidence="1">
    <location>
        <begin position="83"/>
        <end position="104"/>
    </location>
</feature>
<dbReference type="Gene3D" id="1.25.40.10">
    <property type="entry name" value="Tetratricopeptide repeat domain"/>
    <property type="match status" value="1"/>
</dbReference>
<evidence type="ECO:0000313" key="2">
    <source>
        <dbReference type="EMBL" id="KAK6524156.1"/>
    </source>
</evidence>
<feature type="region of interest" description="Disordered" evidence="1">
    <location>
        <begin position="367"/>
        <end position="393"/>
    </location>
</feature>
<proteinExistence type="predicted"/>
<protein>
    <submittedName>
        <fullName evidence="2">Uncharacterized protein</fullName>
    </submittedName>
</protein>
<evidence type="ECO:0000313" key="3">
    <source>
        <dbReference type="Proteomes" id="UP001365542"/>
    </source>
</evidence>
<dbReference type="Proteomes" id="UP001365542">
    <property type="component" value="Unassembled WGS sequence"/>
</dbReference>
<reference evidence="2 3" key="1">
    <citation type="submission" date="2019-10" db="EMBL/GenBank/DDBJ databases">
        <authorList>
            <person name="Palmer J.M."/>
        </authorList>
    </citation>
    <scope>NUCLEOTIDE SEQUENCE [LARGE SCALE GENOMIC DNA]</scope>
    <source>
        <strain evidence="2 3">TWF694</strain>
    </source>
</reference>
<organism evidence="2 3">
    <name type="scientific">Orbilia ellipsospora</name>
    <dbReference type="NCBI Taxonomy" id="2528407"/>
    <lineage>
        <taxon>Eukaryota</taxon>
        <taxon>Fungi</taxon>
        <taxon>Dikarya</taxon>
        <taxon>Ascomycota</taxon>
        <taxon>Pezizomycotina</taxon>
        <taxon>Orbiliomycetes</taxon>
        <taxon>Orbiliales</taxon>
        <taxon>Orbiliaceae</taxon>
        <taxon>Orbilia</taxon>
    </lineage>
</organism>
<feature type="region of interest" description="Disordered" evidence="1">
    <location>
        <begin position="29"/>
        <end position="48"/>
    </location>
</feature>
<sequence>MSHENVDGNDFKRYKSQVESTSHRFFQPGIHENATSIDPRAPGTPETSTSLEAKFENLEIQTKPAAIIDNAVVERRKVENSSLSSLGETQSIITERGEGRPNRKTNTELLAPLRTSESQDIQIDRTSLNEDDISDDDAEDELKIAFHKAEINKLLTANPKMTPTLKVHLKALVATYKAVSEFRSLLLTVALYITGNKSQLCKCIELLADFKADRETLPEESIAAYLLRAIANFRLENYPLAIKDCRRVLSLSRKHPNIQEVEGLANHAGLIAHISARNLGNTADELYYGSLYKQHILSPTVYVQGIRLNFPTRDQILESAKENIEDPRESENITRDKTKLQIMEKGSPIDQPAPVFNSVAEIQAFTKEPPSPQNRQVPLENAGKPDTSASTARPDWKYTPSICEVFVPFAEVGFFHTILSKILSEEELELCDFGVTSLPFKKMRLYSFKFPTQSDVITFLDICIREDQIGFVSRFLKHGFTVKGQESCDVGHNWTMRYPSGDSSPLGMADFTLRGPLDIFALLGHNMKSDTDAILKFCQLSDEMTNKIEHSKTLRKPSTFARRGWFTRQASAPPQSLNDKPEHWSFVIALTTQNIVTSYMLGSRFPNFLTMPFFPIADDARIIAPDTRYPLTRIVQLECTTEYEESLCLLSLTPKSFLHRVNDDCQIYPLRLFHLIVQDAIVSARPLKFLLKEHNCSKCKTQNFPGYSDSQTPYEALLQRVLSLKRVKPDNEQIKDMIRSENAILQELARVFVRWDAVCFMDLTYECANLVSKFGRGGNNWSWTLSDLELLNREYYPLPPDWRQWPGFS</sequence>
<dbReference type="SMART" id="SM00028">
    <property type="entry name" value="TPR"/>
    <property type="match status" value="1"/>
</dbReference>
<dbReference type="InterPro" id="IPR011990">
    <property type="entry name" value="TPR-like_helical_dom_sf"/>
</dbReference>
<dbReference type="SUPFAM" id="SSF48452">
    <property type="entry name" value="TPR-like"/>
    <property type="match status" value="1"/>
</dbReference>
<accession>A0AAV9WT38</accession>
<gene>
    <name evidence="2" type="ORF">TWF694_005817</name>
</gene>
<feature type="compositionally biased region" description="Polar residues" evidence="1">
    <location>
        <begin position="83"/>
        <end position="93"/>
    </location>
</feature>
<evidence type="ECO:0000256" key="1">
    <source>
        <dbReference type="SAM" id="MobiDB-lite"/>
    </source>
</evidence>
<name>A0AAV9WT38_9PEZI</name>
<dbReference type="EMBL" id="JAVHJO010000018">
    <property type="protein sequence ID" value="KAK6524156.1"/>
    <property type="molecule type" value="Genomic_DNA"/>
</dbReference>
<keyword evidence="3" id="KW-1185">Reference proteome</keyword>
<comment type="caution">
    <text evidence="2">The sequence shown here is derived from an EMBL/GenBank/DDBJ whole genome shotgun (WGS) entry which is preliminary data.</text>
</comment>